<evidence type="ECO:0000313" key="1">
    <source>
        <dbReference type="EMBL" id="RZH26951.1"/>
    </source>
</evidence>
<dbReference type="AlphaFoldDB" id="A0AAE8G9P6"/>
<organism evidence="1 2">
    <name type="scientific">Acinetobacter pittii</name>
    <name type="common">Acinetobacter genomosp. 3</name>
    <dbReference type="NCBI Taxonomy" id="48296"/>
    <lineage>
        <taxon>Bacteria</taxon>
        <taxon>Pseudomonadati</taxon>
        <taxon>Pseudomonadota</taxon>
        <taxon>Gammaproteobacteria</taxon>
        <taxon>Moraxellales</taxon>
        <taxon>Moraxellaceae</taxon>
        <taxon>Acinetobacter</taxon>
        <taxon>Acinetobacter calcoaceticus/baumannii complex</taxon>
    </lineage>
</organism>
<dbReference type="EMBL" id="SGTH01000006">
    <property type="protein sequence ID" value="RZH26951.1"/>
    <property type="molecule type" value="Genomic_DNA"/>
</dbReference>
<proteinExistence type="predicted"/>
<accession>A0AAE8G9P6</accession>
<protein>
    <submittedName>
        <fullName evidence="1">Uncharacterized protein</fullName>
    </submittedName>
</protein>
<comment type="caution">
    <text evidence="1">The sequence shown here is derived from an EMBL/GenBank/DDBJ whole genome shotgun (WGS) entry which is preliminary data.</text>
</comment>
<gene>
    <name evidence="1" type="ORF">EXD98_13990</name>
</gene>
<evidence type="ECO:0000313" key="2">
    <source>
        <dbReference type="Proteomes" id="UP000294065"/>
    </source>
</evidence>
<dbReference type="RefSeq" id="WP_130173700.1">
    <property type="nucleotide sequence ID" value="NZ_SGTH01000006.1"/>
</dbReference>
<reference evidence="1 2" key="1">
    <citation type="submission" date="2019-02" db="EMBL/GenBank/DDBJ databases">
        <title>The Batch Genome Submission of Acinetobacter spp. strains.</title>
        <authorList>
            <person name="Qin J."/>
            <person name="Hu Y."/>
            <person name="Ye H."/>
            <person name="Wei L."/>
            <person name="Feng Y."/>
            <person name="Zong Z."/>
        </authorList>
    </citation>
    <scope>NUCLEOTIDE SEQUENCE [LARGE SCALE GENOMIC DNA]</scope>
    <source>
        <strain evidence="1 2">WCHAP100012</strain>
    </source>
</reference>
<name>A0AAE8G9P6_ACIPI</name>
<dbReference type="Proteomes" id="UP000294065">
    <property type="component" value="Unassembled WGS sequence"/>
</dbReference>
<sequence length="61" mass="7173">MVKRLDIVDELYSDELRSEQHHQSNESVHVQDIQKNLLSKYGGQLVNRQHMNRSFNHGLIS</sequence>